<dbReference type="PANTHER" id="PTHR11890:SF3">
    <property type="entry name" value="INTERLEUKIN-1 RECEPTOR TYPE 2"/>
    <property type="match status" value="1"/>
</dbReference>
<evidence type="ECO:0000256" key="2">
    <source>
        <dbReference type="ARBA" id="ARBA00009752"/>
    </source>
</evidence>
<evidence type="ECO:0000256" key="7">
    <source>
        <dbReference type="ARBA" id="ARBA00023136"/>
    </source>
</evidence>
<dbReference type="STRING" id="299123.ENSLSDP00000021911"/>
<evidence type="ECO:0000256" key="9">
    <source>
        <dbReference type="ARBA" id="ARBA00023170"/>
    </source>
</evidence>
<dbReference type="Pfam" id="PF07679">
    <property type="entry name" value="I-set"/>
    <property type="match status" value="1"/>
</dbReference>
<dbReference type="GO" id="GO:0004910">
    <property type="term" value="F:interleukin-1, type II, blocking receptor activity"/>
    <property type="evidence" value="ECO:0007669"/>
    <property type="project" value="InterPro"/>
</dbReference>
<evidence type="ECO:0000256" key="5">
    <source>
        <dbReference type="ARBA" id="ARBA00022737"/>
    </source>
</evidence>
<keyword evidence="3 13" id="KW-0812">Transmembrane</keyword>
<dbReference type="FunFam" id="2.60.40.10:FF:001326">
    <property type="entry name" value="Interleukin 1 receptor type 2"/>
    <property type="match status" value="1"/>
</dbReference>
<feature type="signal peptide" evidence="14">
    <location>
        <begin position="1"/>
        <end position="17"/>
    </location>
</feature>
<dbReference type="Gene3D" id="2.60.40.10">
    <property type="entry name" value="Immunoglobulins"/>
    <property type="match status" value="3"/>
</dbReference>
<keyword evidence="11" id="KW-0395">Inflammatory response</keyword>
<name>A0A218UX67_9PASE</name>
<evidence type="ECO:0000256" key="3">
    <source>
        <dbReference type="ARBA" id="ARBA00022692"/>
    </source>
</evidence>
<dbReference type="InterPro" id="IPR015621">
    <property type="entry name" value="IL-1_rcpt_fam"/>
</dbReference>
<comment type="caution">
    <text evidence="16">The sequence shown here is derived from an EMBL/GenBank/DDBJ whole genome shotgun (WGS) entry which is preliminary data.</text>
</comment>
<dbReference type="Pfam" id="PF18452">
    <property type="entry name" value="Ig_6"/>
    <property type="match status" value="1"/>
</dbReference>
<keyword evidence="6 13" id="KW-1133">Transmembrane helix</keyword>
<keyword evidence="4 14" id="KW-0732">Signal</keyword>
<dbReference type="InterPro" id="IPR003598">
    <property type="entry name" value="Ig_sub2"/>
</dbReference>
<evidence type="ECO:0000313" key="17">
    <source>
        <dbReference type="Proteomes" id="UP000197619"/>
    </source>
</evidence>
<evidence type="ECO:0000313" key="16">
    <source>
        <dbReference type="EMBL" id="OWK58216.1"/>
    </source>
</evidence>
<dbReference type="EMBL" id="MUZQ01000105">
    <property type="protein sequence ID" value="OWK58216.1"/>
    <property type="molecule type" value="Genomic_DNA"/>
</dbReference>
<dbReference type="InterPro" id="IPR013783">
    <property type="entry name" value="Ig-like_fold"/>
</dbReference>
<feature type="chain" id="PRO_5013347263" evidence="14">
    <location>
        <begin position="18"/>
        <end position="386"/>
    </location>
</feature>
<accession>A0A218UX67</accession>
<feature type="domain" description="Ig-like" evidence="15">
    <location>
        <begin position="236"/>
        <end position="342"/>
    </location>
</feature>
<dbReference type="PRINTS" id="PR01539">
    <property type="entry name" value="INTRLEUKN1R2"/>
</dbReference>
<comment type="subcellular location">
    <subcellularLocation>
        <location evidence="1">Membrane</location>
        <topology evidence="1">Single-pass type I membrane protein</topology>
    </subcellularLocation>
</comment>
<dbReference type="PRINTS" id="PR01536">
    <property type="entry name" value="INTRLKN1R12F"/>
</dbReference>
<dbReference type="AlphaFoldDB" id="A0A218UX67"/>
<evidence type="ECO:0000256" key="11">
    <source>
        <dbReference type="ARBA" id="ARBA00023198"/>
    </source>
</evidence>
<dbReference type="InterPro" id="IPR013098">
    <property type="entry name" value="Ig_I-set"/>
</dbReference>
<evidence type="ECO:0000256" key="10">
    <source>
        <dbReference type="ARBA" id="ARBA00023180"/>
    </source>
</evidence>
<dbReference type="Proteomes" id="UP000197619">
    <property type="component" value="Unassembled WGS sequence"/>
</dbReference>
<dbReference type="PANTHER" id="PTHR11890">
    <property type="entry name" value="INTERLEUKIN-1 RECEPTOR FAMILY MEMBER"/>
    <property type="match status" value="1"/>
</dbReference>
<dbReference type="InterPro" id="IPR004077">
    <property type="entry name" value="IL-1_rcpt_II-typ"/>
</dbReference>
<comment type="similarity">
    <text evidence="2">Belongs to the interleukin-1 receptor family.</text>
</comment>
<dbReference type="PROSITE" id="PS50835">
    <property type="entry name" value="IG_LIKE"/>
    <property type="match status" value="3"/>
</dbReference>
<keyword evidence="8" id="KW-1015">Disulfide bond</keyword>
<dbReference type="InterPro" id="IPR003599">
    <property type="entry name" value="Ig_sub"/>
</dbReference>
<gene>
    <name evidence="16" type="primary">IL1R2</name>
    <name evidence="16" type="ORF">RLOC_00009460</name>
</gene>
<evidence type="ECO:0000256" key="1">
    <source>
        <dbReference type="ARBA" id="ARBA00004479"/>
    </source>
</evidence>
<dbReference type="SMART" id="SM00408">
    <property type="entry name" value="IGc2"/>
    <property type="match status" value="2"/>
</dbReference>
<proteinExistence type="inferred from homology"/>
<evidence type="ECO:0000256" key="14">
    <source>
        <dbReference type="SAM" id="SignalP"/>
    </source>
</evidence>
<dbReference type="SMART" id="SM00409">
    <property type="entry name" value="IG"/>
    <property type="match status" value="3"/>
</dbReference>
<dbReference type="GO" id="GO:0006954">
    <property type="term" value="P:inflammatory response"/>
    <property type="evidence" value="ECO:0007669"/>
    <property type="project" value="UniProtKB-KW"/>
</dbReference>
<protein>
    <submittedName>
        <fullName evidence="16">Interleukin-1 receptor type 2</fullName>
    </submittedName>
</protein>
<dbReference type="FunFam" id="2.60.40.10:FF:000188">
    <property type="entry name" value="Interleukin-1 receptor accessory protein-like 1"/>
    <property type="match status" value="1"/>
</dbReference>
<evidence type="ECO:0000256" key="4">
    <source>
        <dbReference type="ARBA" id="ARBA00022729"/>
    </source>
</evidence>
<evidence type="ECO:0000259" key="15">
    <source>
        <dbReference type="PROSITE" id="PS50835"/>
    </source>
</evidence>
<dbReference type="InterPro" id="IPR041416">
    <property type="entry name" value="IL-1RAcP-like_ig"/>
</dbReference>
<feature type="domain" description="Ig-like" evidence="15">
    <location>
        <begin position="165"/>
        <end position="235"/>
    </location>
</feature>
<dbReference type="GO" id="GO:0019966">
    <property type="term" value="F:interleukin-1 binding"/>
    <property type="evidence" value="ECO:0007669"/>
    <property type="project" value="TreeGrafter"/>
</dbReference>
<keyword evidence="12" id="KW-0393">Immunoglobulin domain</keyword>
<sequence length="386" mass="44013">MHGLFFVLVTCTVGASAFRLQQVKNTVFLSDSNVKISLICIENCSDHTVFFKHFYELHGEPVVLKCPSPRYKHLDFSALTSNITWYKNGSNTMISGRDEDSRIWAKENALWFLPVMLEDSGVYICTRRNSSYCAEVSIHLTVVEKTAAWEIAYPQVLFTFTSGRIVCPDLWDFTPNRTSLELKWYKDAQPLEENERFIILKGSASLIITSVLPTDAGYYTCKMSFPFEEQEKRITPIIVYPAQKTTSAALGSKMTLPCKVFVGLSSHFQTDVEWLANDSSVDMVYKQSRVTEGERQEIVENGENFIEVPLIFDSVEEVDFYTDFTCLAQNRYGYQELPTRVKQEAVGLSWYIAMIPVALACLIVGGVCMHKWWKQRADKGYTIPKV</sequence>
<feature type="transmembrane region" description="Helical" evidence="13">
    <location>
        <begin position="348"/>
        <end position="369"/>
    </location>
</feature>
<keyword evidence="10" id="KW-0325">Glycoprotein</keyword>
<dbReference type="SUPFAM" id="SSF48726">
    <property type="entry name" value="Immunoglobulin"/>
    <property type="match status" value="3"/>
</dbReference>
<keyword evidence="7 13" id="KW-0472">Membrane</keyword>
<dbReference type="GO" id="GO:0016020">
    <property type="term" value="C:membrane"/>
    <property type="evidence" value="ECO:0007669"/>
    <property type="project" value="UniProtKB-SubCell"/>
</dbReference>
<evidence type="ECO:0000256" key="6">
    <source>
        <dbReference type="ARBA" id="ARBA00022989"/>
    </source>
</evidence>
<keyword evidence="5" id="KW-0677">Repeat</keyword>
<feature type="domain" description="Ig-like" evidence="15">
    <location>
        <begin position="59"/>
        <end position="141"/>
    </location>
</feature>
<organism evidence="16 17">
    <name type="scientific">Lonchura striata</name>
    <name type="common">white-rumped munia</name>
    <dbReference type="NCBI Taxonomy" id="40157"/>
    <lineage>
        <taxon>Eukaryota</taxon>
        <taxon>Metazoa</taxon>
        <taxon>Chordata</taxon>
        <taxon>Craniata</taxon>
        <taxon>Vertebrata</taxon>
        <taxon>Euteleostomi</taxon>
        <taxon>Archelosauria</taxon>
        <taxon>Archosauria</taxon>
        <taxon>Dinosauria</taxon>
        <taxon>Saurischia</taxon>
        <taxon>Theropoda</taxon>
        <taxon>Coelurosauria</taxon>
        <taxon>Aves</taxon>
        <taxon>Neognathae</taxon>
        <taxon>Neoaves</taxon>
        <taxon>Telluraves</taxon>
        <taxon>Australaves</taxon>
        <taxon>Passeriformes</taxon>
        <taxon>Passeroidea</taxon>
        <taxon>Estrildidae</taxon>
        <taxon>Estrildinae</taxon>
        <taxon>Lonchura</taxon>
    </lineage>
</organism>
<reference evidence="16 17" key="1">
    <citation type="submission" date="2017-05" db="EMBL/GenBank/DDBJ databases">
        <title>Genome of assembly of the Bengalese finch, Lonchura striata domestica.</title>
        <authorList>
            <person name="Colquitt B.M."/>
            <person name="Brainard M.S."/>
        </authorList>
    </citation>
    <scope>NUCLEOTIDE SEQUENCE [LARGE SCALE GENOMIC DNA]</scope>
    <source>
        <strain evidence="16">White83orange57</strain>
    </source>
</reference>
<dbReference type="InterPro" id="IPR007110">
    <property type="entry name" value="Ig-like_dom"/>
</dbReference>
<evidence type="ECO:0000256" key="13">
    <source>
        <dbReference type="SAM" id="Phobius"/>
    </source>
</evidence>
<evidence type="ECO:0000256" key="12">
    <source>
        <dbReference type="ARBA" id="ARBA00023319"/>
    </source>
</evidence>
<dbReference type="InterPro" id="IPR036179">
    <property type="entry name" value="Ig-like_dom_sf"/>
</dbReference>
<evidence type="ECO:0000256" key="8">
    <source>
        <dbReference type="ARBA" id="ARBA00023157"/>
    </source>
</evidence>
<keyword evidence="9 16" id="KW-0675">Receptor</keyword>
<keyword evidence="17" id="KW-1185">Reference proteome</keyword>
<dbReference type="InterPro" id="IPR004074">
    <property type="entry name" value="IL-1_rcpt_I/II-typ"/>
</dbReference>